<dbReference type="EMBL" id="CAEZXC010000003">
    <property type="protein sequence ID" value="CAB4665133.1"/>
    <property type="molecule type" value="Genomic_DNA"/>
</dbReference>
<name>A0A6J7M7A0_9ZZZZ</name>
<dbReference type="GO" id="GO:0005886">
    <property type="term" value="C:plasma membrane"/>
    <property type="evidence" value="ECO:0007669"/>
    <property type="project" value="UniProtKB-SubCell"/>
</dbReference>
<evidence type="ECO:0000313" key="7">
    <source>
        <dbReference type="EMBL" id="CAB4665133.1"/>
    </source>
</evidence>
<feature type="transmembrane region" description="Helical" evidence="6">
    <location>
        <begin position="241"/>
        <end position="261"/>
    </location>
</feature>
<dbReference type="EMBL" id="CAFAZW010000008">
    <property type="protein sequence ID" value="CAB4842058.1"/>
    <property type="molecule type" value="Genomic_DNA"/>
</dbReference>
<evidence type="ECO:0000256" key="4">
    <source>
        <dbReference type="ARBA" id="ARBA00022989"/>
    </source>
</evidence>
<sequence length="347" mass="36904">MSQDTATYDAASEFHDRASLSQKIQATLHKYPWLSSAFVLLFASIIFSFFNENFLTPSNFSLILQQVAIVGAVAAGQTLIILTAGIDLSCGAIAVFASMTMAKLVQGSPGEGHPVGWAIWLAFPAGLLVGMLGGAINGFLVTKVKLPPFIVTLGTYNVFVALTLTLTKGTVPSIEMDPFLLTLGHYVNIGPFRITTGVIFMIAMYSVLAFILRYTGWGRHVYAVGDDIDAARLAGISVNRVLMSVYVVAGLIFALSAWIVIGRVTVASPNTGSDLNLDSITAVVIGGTSLFGGRGTIFGSLIGAIIVGVFRNGLTLAGVDLYYQLLAIGLLIIFAVSVDQWIRKARK</sequence>
<dbReference type="EMBL" id="CAFAAN010000008">
    <property type="protein sequence ID" value="CAB4806269.1"/>
    <property type="molecule type" value="Genomic_DNA"/>
</dbReference>
<dbReference type="EMBL" id="CAEZYT010000068">
    <property type="protein sequence ID" value="CAB4740995.1"/>
    <property type="molecule type" value="Genomic_DNA"/>
</dbReference>
<proteinExistence type="predicted"/>
<dbReference type="EMBL" id="CAFBNM010000009">
    <property type="protein sequence ID" value="CAB4958356.1"/>
    <property type="molecule type" value="Genomic_DNA"/>
</dbReference>
<evidence type="ECO:0000313" key="14">
    <source>
        <dbReference type="EMBL" id="CAB5022633.1"/>
    </source>
</evidence>
<dbReference type="EMBL" id="CAFBPO010000010">
    <property type="protein sequence ID" value="CAB5022633.1"/>
    <property type="molecule type" value="Genomic_DNA"/>
</dbReference>
<evidence type="ECO:0000313" key="8">
    <source>
        <dbReference type="EMBL" id="CAB4740995.1"/>
    </source>
</evidence>
<feature type="transmembrane region" description="Helical" evidence="6">
    <location>
        <begin position="31"/>
        <end position="50"/>
    </location>
</feature>
<evidence type="ECO:0000256" key="5">
    <source>
        <dbReference type="ARBA" id="ARBA00023136"/>
    </source>
</evidence>
<dbReference type="CDD" id="cd06579">
    <property type="entry name" value="TM_PBP1_transp_AraH_like"/>
    <property type="match status" value="1"/>
</dbReference>
<evidence type="ECO:0000256" key="6">
    <source>
        <dbReference type="SAM" id="Phobius"/>
    </source>
</evidence>
<dbReference type="InterPro" id="IPR001851">
    <property type="entry name" value="ABC_transp_permease"/>
</dbReference>
<reference evidence="13" key="1">
    <citation type="submission" date="2020-05" db="EMBL/GenBank/DDBJ databases">
        <authorList>
            <person name="Chiriac C."/>
            <person name="Salcher M."/>
            <person name="Ghai R."/>
            <person name="Kavagutti S V."/>
        </authorList>
    </citation>
    <scope>NUCLEOTIDE SEQUENCE</scope>
</reference>
<organism evidence="13">
    <name type="scientific">freshwater metagenome</name>
    <dbReference type="NCBI Taxonomy" id="449393"/>
    <lineage>
        <taxon>unclassified sequences</taxon>
        <taxon>metagenomes</taxon>
        <taxon>ecological metagenomes</taxon>
    </lineage>
</organism>
<dbReference type="EMBL" id="CAFBOO010000001">
    <property type="protein sequence ID" value="CAB4975342.1"/>
    <property type="molecule type" value="Genomic_DNA"/>
</dbReference>
<dbReference type="EMBL" id="CAFBQY010000013">
    <property type="protein sequence ID" value="CAB5074931.1"/>
    <property type="molecule type" value="Genomic_DNA"/>
</dbReference>
<evidence type="ECO:0000256" key="1">
    <source>
        <dbReference type="ARBA" id="ARBA00004651"/>
    </source>
</evidence>
<evidence type="ECO:0000313" key="15">
    <source>
        <dbReference type="EMBL" id="CAB5074931.1"/>
    </source>
</evidence>
<evidence type="ECO:0000256" key="2">
    <source>
        <dbReference type="ARBA" id="ARBA00022475"/>
    </source>
</evidence>
<dbReference type="PANTHER" id="PTHR32196">
    <property type="entry name" value="ABC TRANSPORTER PERMEASE PROTEIN YPHD-RELATED-RELATED"/>
    <property type="match status" value="1"/>
</dbReference>
<dbReference type="AlphaFoldDB" id="A0A6J7M7A0"/>
<keyword evidence="3 6" id="KW-0812">Transmembrane</keyword>
<keyword evidence="2" id="KW-1003">Cell membrane</keyword>
<dbReference type="Pfam" id="PF02653">
    <property type="entry name" value="BPD_transp_2"/>
    <property type="match status" value="1"/>
</dbReference>
<feature type="transmembrane region" description="Helical" evidence="6">
    <location>
        <begin position="62"/>
        <end position="81"/>
    </location>
</feature>
<feature type="transmembrane region" description="Helical" evidence="6">
    <location>
        <begin position="321"/>
        <end position="342"/>
    </location>
</feature>
<keyword evidence="4 6" id="KW-1133">Transmembrane helix</keyword>
<evidence type="ECO:0000313" key="12">
    <source>
        <dbReference type="EMBL" id="CAB4958356.1"/>
    </source>
</evidence>
<evidence type="ECO:0000313" key="11">
    <source>
        <dbReference type="EMBL" id="CAB4842058.1"/>
    </source>
</evidence>
<dbReference type="EMBL" id="CAEZZH010000007">
    <property type="protein sequence ID" value="CAB4755956.1"/>
    <property type="molecule type" value="Genomic_DNA"/>
</dbReference>
<feature type="transmembrane region" description="Helical" evidence="6">
    <location>
        <begin position="191"/>
        <end position="212"/>
    </location>
</feature>
<gene>
    <name evidence="7" type="ORF">UFOPK2340_00077</name>
    <name evidence="8" type="ORF">UFOPK2772_01013</name>
    <name evidence="9" type="ORF">UFOPK2850_00768</name>
    <name evidence="10" type="ORF">UFOPK3027_00990</name>
    <name evidence="11" type="ORF">UFOPK3256_00748</name>
    <name evidence="12" type="ORF">UFOPK3827_01062</name>
    <name evidence="13" type="ORF">UFOPK3982_00052</name>
    <name evidence="14" type="ORF">UFOPK4120_00952</name>
    <name evidence="15" type="ORF">UFOPK4404_01126</name>
</gene>
<feature type="transmembrane region" description="Helical" evidence="6">
    <location>
        <begin position="117"/>
        <end position="142"/>
    </location>
</feature>
<evidence type="ECO:0000313" key="9">
    <source>
        <dbReference type="EMBL" id="CAB4755956.1"/>
    </source>
</evidence>
<evidence type="ECO:0000313" key="10">
    <source>
        <dbReference type="EMBL" id="CAB4806269.1"/>
    </source>
</evidence>
<feature type="transmembrane region" description="Helical" evidence="6">
    <location>
        <begin position="149"/>
        <end position="171"/>
    </location>
</feature>
<dbReference type="GO" id="GO:0022857">
    <property type="term" value="F:transmembrane transporter activity"/>
    <property type="evidence" value="ECO:0007669"/>
    <property type="project" value="InterPro"/>
</dbReference>
<feature type="transmembrane region" description="Helical" evidence="6">
    <location>
        <begin position="281"/>
        <end position="309"/>
    </location>
</feature>
<dbReference type="PANTHER" id="PTHR32196:SF72">
    <property type="entry name" value="RIBOSE IMPORT PERMEASE PROTEIN RBSC"/>
    <property type="match status" value="1"/>
</dbReference>
<evidence type="ECO:0000256" key="3">
    <source>
        <dbReference type="ARBA" id="ARBA00022692"/>
    </source>
</evidence>
<evidence type="ECO:0000313" key="13">
    <source>
        <dbReference type="EMBL" id="CAB4975342.1"/>
    </source>
</evidence>
<protein>
    <submittedName>
        <fullName evidence="13">Unannotated protein</fullName>
    </submittedName>
</protein>
<comment type="subcellular location">
    <subcellularLocation>
        <location evidence="1">Cell membrane</location>
        <topology evidence="1">Multi-pass membrane protein</topology>
    </subcellularLocation>
</comment>
<accession>A0A6J7M7A0</accession>
<keyword evidence="5 6" id="KW-0472">Membrane</keyword>